<evidence type="ECO:0000259" key="2">
    <source>
        <dbReference type="PROSITE" id="PS50966"/>
    </source>
</evidence>
<protein>
    <submittedName>
        <fullName evidence="3">SWIM-type domain-containing protein</fullName>
    </submittedName>
</protein>
<dbReference type="GO" id="GO:0006281">
    <property type="term" value="P:DNA repair"/>
    <property type="evidence" value="ECO:0007669"/>
    <property type="project" value="UniProtKB-ARBA"/>
</dbReference>
<keyword evidence="1" id="KW-0479">Metal-binding</keyword>
<dbReference type="AlphaFoldDB" id="A0A6G0VRM2"/>
<feature type="domain" description="SWIM-type" evidence="2">
    <location>
        <begin position="3"/>
        <end position="33"/>
    </location>
</feature>
<dbReference type="OrthoDB" id="6622541at2759"/>
<comment type="caution">
    <text evidence="3">The sequence shown here is derived from an EMBL/GenBank/DDBJ whole genome shotgun (WGS) entry which is preliminary data.</text>
</comment>
<dbReference type="InterPro" id="IPR051703">
    <property type="entry name" value="NF-kappa-B_Signaling_Reg"/>
</dbReference>
<dbReference type="InterPro" id="IPR007527">
    <property type="entry name" value="Znf_SWIM"/>
</dbReference>
<dbReference type="Proteomes" id="UP000478052">
    <property type="component" value="Unassembled WGS sequence"/>
</dbReference>
<evidence type="ECO:0000256" key="1">
    <source>
        <dbReference type="PROSITE-ProRule" id="PRU00325"/>
    </source>
</evidence>
<dbReference type="SUPFAM" id="SSF52980">
    <property type="entry name" value="Restriction endonuclease-like"/>
    <property type="match status" value="1"/>
</dbReference>
<dbReference type="Pfam" id="PF09588">
    <property type="entry name" value="YqaJ"/>
    <property type="match status" value="1"/>
</dbReference>
<keyword evidence="1" id="KW-0862">Zinc</keyword>
<dbReference type="PROSITE" id="PS50966">
    <property type="entry name" value="ZF_SWIM"/>
    <property type="match status" value="1"/>
</dbReference>
<dbReference type="EMBL" id="VUJU01013302">
    <property type="protein sequence ID" value="KAF0705230.1"/>
    <property type="molecule type" value="Genomic_DNA"/>
</dbReference>
<dbReference type="InterPro" id="IPR011335">
    <property type="entry name" value="Restrct_endonuc-II-like"/>
</dbReference>
<sequence length="259" mass="29538">IDGTRRVKNTSCDCPAGAGEKCKHICALINFINNEQLISKTDLPQQWRKPSKAGELKYKKGRTIQDLFPCKRQKHFMDYISHKDLISMHNILSIPCSLSTLLKEESLTQTERQCKQILNSIIDQSSSEIRKTSRHFRISGSMRAHKIKTCRNWTDIGLNKLANSFLKTTDLGMKGNINVKYGNLNEPLAFENYQELYDDIKVLKAGLIIHHKTPWVCASPDGLVIKNGNIERILEIKCPISCKNKQIIENGVPNLKYEK</sequence>
<dbReference type="GO" id="GO:0008270">
    <property type="term" value="F:zinc ion binding"/>
    <property type="evidence" value="ECO:0007669"/>
    <property type="project" value="UniProtKB-KW"/>
</dbReference>
<feature type="non-terminal residue" evidence="3">
    <location>
        <position position="1"/>
    </location>
</feature>
<name>A0A6G0VRM2_APHCR</name>
<evidence type="ECO:0000313" key="4">
    <source>
        <dbReference type="Proteomes" id="UP000478052"/>
    </source>
</evidence>
<proteinExistence type="predicted"/>
<evidence type="ECO:0000313" key="3">
    <source>
        <dbReference type="EMBL" id="KAF0705230.1"/>
    </source>
</evidence>
<keyword evidence="4" id="KW-1185">Reference proteome</keyword>
<dbReference type="PANTHER" id="PTHR46609:SF8">
    <property type="entry name" value="YQAJ VIRAL RECOMBINASE DOMAIN-CONTAINING PROTEIN"/>
    <property type="match status" value="1"/>
</dbReference>
<dbReference type="InterPro" id="IPR011604">
    <property type="entry name" value="PDDEXK-like_dom_sf"/>
</dbReference>
<dbReference type="InterPro" id="IPR019080">
    <property type="entry name" value="YqaJ_viral_recombinase"/>
</dbReference>
<gene>
    <name evidence="3" type="ORF">FWK35_00035457</name>
</gene>
<organism evidence="3 4">
    <name type="scientific">Aphis craccivora</name>
    <name type="common">Cowpea aphid</name>
    <dbReference type="NCBI Taxonomy" id="307492"/>
    <lineage>
        <taxon>Eukaryota</taxon>
        <taxon>Metazoa</taxon>
        <taxon>Ecdysozoa</taxon>
        <taxon>Arthropoda</taxon>
        <taxon>Hexapoda</taxon>
        <taxon>Insecta</taxon>
        <taxon>Pterygota</taxon>
        <taxon>Neoptera</taxon>
        <taxon>Paraneoptera</taxon>
        <taxon>Hemiptera</taxon>
        <taxon>Sternorrhyncha</taxon>
        <taxon>Aphidomorpha</taxon>
        <taxon>Aphidoidea</taxon>
        <taxon>Aphididae</taxon>
        <taxon>Aphidini</taxon>
        <taxon>Aphis</taxon>
        <taxon>Aphis</taxon>
    </lineage>
</organism>
<accession>A0A6G0VRM2</accession>
<reference evidence="3 4" key="1">
    <citation type="submission" date="2019-08" db="EMBL/GenBank/DDBJ databases">
        <title>Whole genome of Aphis craccivora.</title>
        <authorList>
            <person name="Voronova N.V."/>
            <person name="Shulinski R.S."/>
            <person name="Bandarenka Y.V."/>
            <person name="Zhorov D.G."/>
            <person name="Warner D."/>
        </authorList>
    </citation>
    <scope>NUCLEOTIDE SEQUENCE [LARGE SCALE GENOMIC DNA]</scope>
    <source>
        <strain evidence="3">180601</strain>
        <tissue evidence="3">Whole Body</tissue>
    </source>
</reference>
<dbReference type="Gene3D" id="3.90.320.10">
    <property type="match status" value="1"/>
</dbReference>
<keyword evidence="1" id="KW-0863">Zinc-finger</keyword>
<dbReference type="PANTHER" id="PTHR46609">
    <property type="entry name" value="EXONUCLEASE, PHAGE-TYPE/RECB, C-TERMINAL DOMAIN-CONTAINING PROTEIN"/>
    <property type="match status" value="1"/>
</dbReference>